<comment type="pathway">
    <text evidence="2">tRNA modification.</text>
</comment>
<dbReference type="SFLD" id="SFLDG01086">
    <property type="entry name" value="elongater_protein-like"/>
    <property type="match status" value="1"/>
</dbReference>
<evidence type="ECO:0000256" key="12">
    <source>
        <dbReference type="ARBA" id="ARBA00023014"/>
    </source>
</evidence>
<evidence type="ECO:0000256" key="5">
    <source>
        <dbReference type="ARBA" id="ARBA00022555"/>
    </source>
</evidence>
<comment type="catalytic activity">
    <reaction evidence="15">
        <text>uridine(34) in tRNA + acetyl-CoA + S-adenosyl-L-methionine + H2O = 5-(carboxymethyl)uridine(34) in tRNA + 5'-deoxyadenosine + L-methionine + CoA + 2 H(+)</text>
        <dbReference type="Rhea" id="RHEA:61020"/>
        <dbReference type="Rhea" id="RHEA-COMP:10407"/>
        <dbReference type="Rhea" id="RHEA-COMP:11727"/>
        <dbReference type="ChEBI" id="CHEBI:15377"/>
        <dbReference type="ChEBI" id="CHEBI:15378"/>
        <dbReference type="ChEBI" id="CHEBI:17319"/>
        <dbReference type="ChEBI" id="CHEBI:57287"/>
        <dbReference type="ChEBI" id="CHEBI:57288"/>
        <dbReference type="ChEBI" id="CHEBI:57844"/>
        <dbReference type="ChEBI" id="CHEBI:59789"/>
        <dbReference type="ChEBI" id="CHEBI:65315"/>
        <dbReference type="ChEBI" id="CHEBI:74882"/>
        <dbReference type="EC" id="2.3.1.311"/>
    </reaction>
    <physiologicalReaction direction="left-to-right" evidence="15">
        <dbReference type="Rhea" id="RHEA:61021"/>
    </physiologicalReaction>
</comment>
<dbReference type="EMBL" id="HBIW01012156">
    <property type="protein sequence ID" value="CAE0694993.1"/>
    <property type="molecule type" value="Transcribed_RNA"/>
</dbReference>
<dbReference type="GO" id="GO:0051539">
    <property type="term" value="F:4 iron, 4 sulfur cluster binding"/>
    <property type="evidence" value="ECO:0007669"/>
    <property type="project" value="UniProtKB-KW"/>
</dbReference>
<dbReference type="SUPFAM" id="SSF55729">
    <property type="entry name" value="Acyl-CoA N-acyltransferases (Nat)"/>
    <property type="match status" value="1"/>
</dbReference>
<dbReference type="EC" id="2.3.1.311" evidence="14"/>
<dbReference type="FunFam" id="3.80.30.20:FF:000011">
    <property type="entry name" value="Elongator complex"/>
    <property type="match status" value="1"/>
</dbReference>
<keyword evidence="5" id="KW-0820">tRNA-binding</keyword>
<dbReference type="OrthoDB" id="10265243at2759"/>
<dbReference type="Gene3D" id="3.40.630.30">
    <property type="match status" value="1"/>
</dbReference>
<dbReference type="InterPro" id="IPR058240">
    <property type="entry name" value="rSAM_sf"/>
</dbReference>
<evidence type="ECO:0000256" key="3">
    <source>
        <dbReference type="ARBA" id="ARBA00005494"/>
    </source>
</evidence>
<comment type="similarity">
    <text evidence="3">Belongs to the ELP3 family.</text>
</comment>
<dbReference type="Proteomes" id="UP000789595">
    <property type="component" value="Unassembled WGS sequence"/>
</dbReference>
<dbReference type="GO" id="GO:0046872">
    <property type="term" value="F:metal ion binding"/>
    <property type="evidence" value="ECO:0007669"/>
    <property type="project" value="UniProtKB-KW"/>
</dbReference>
<evidence type="ECO:0000256" key="16">
    <source>
        <dbReference type="SAM" id="MobiDB-lite"/>
    </source>
</evidence>
<evidence type="ECO:0000256" key="10">
    <source>
        <dbReference type="ARBA" id="ARBA00022884"/>
    </source>
</evidence>
<feature type="region of interest" description="Disordered" evidence="16">
    <location>
        <begin position="498"/>
        <end position="521"/>
    </location>
</feature>
<dbReference type="SUPFAM" id="SSF102114">
    <property type="entry name" value="Radical SAM enzymes"/>
    <property type="match status" value="1"/>
</dbReference>
<dbReference type="InterPro" id="IPR000182">
    <property type="entry name" value="GNAT_dom"/>
</dbReference>
<evidence type="ECO:0000256" key="4">
    <source>
        <dbReference type="ARBA" id="ARBA00022485"/>
    </source>
</evidence>
<dbReference type="PROSITE" id="PS51186">
    <property type="entry name" value="GNAT"/>
    <property type="match status" value="1"/>
</dbReference>
<dbReference type="InterPro" id="IPR016181">
    <property type="entry name" value="Acyl_CoA_acyltransferase"/>
</dbReference>
<dbReference type="GO" id="GO:0005737">
    <property type="term" value="C:cytoplasm"/>
    <property type="evidence" value="ECO:0007669"/>
    <property type="project" value="TreeGrafter"/>
</dbReference>
<evidence type="ECO:0000313" key="20">
    <source>
        <dbReference type="EMBL" id="CAH0367244.1"/>
    </source>
</evidence>
<keyword evidence="17" id="KW-0812">Transmembrane</keyword>
<feature type="transmembrane region" description="Helical" evidence="17">
    <location>
        <begin position="674"/>
        <end position="693"/>
    </location>
</feature>
<proteinExistence type="inferred from homology"/>
<evidence type="ECO:0000256" key="17">
    <source>
        <dbReference type="SAM" id="Phobius"/>
    </source>
</evidence>
<dbReference type="GO" id="GO:0106261">
    <property type="term" value="F:tRNA uridine(34) acetyltransferase activity"/>
    <property type="evidence" value="ECO:0007669"/>
    <property type="project" value="UniProtKB-EC"/>
</dbReference>
<evidence type="ECO:0000256" key="11">
    <source>
        <dbReference type="ARBA" id="ARBA00023004"/>
    </source>
</evidence>
<dbReference type="InterPro" id="IPR023404">
    <property type="entry name" value="rSAM_horseshoe"/>
</dbReference>
<reference evidence="20" key="2">
    <citation type="submission" date="2021-11" db="EMBL/GenBank/DDBJ databases">
        <authorList>
            <consortium name="Genoscope - CEA"/>
            <person name="William W."/>
        </authorList>
    </citation>
    <scope>NUCLEOTIDE SEQUENCE</scope>
</reference>
<dbReference type="GO" id="GO:0005634">
    <property type="term" value="C:nucleus"/>
    <property type="evidence" value="ECO:0007669"/>
    <property type="project" value="TreeGrafter"/>
</dbReference>
<dbReference type="Gene3D" id="3.80.30.20">
    <property type="entry name" value="tm_1862 like domain"/>
    <property type="match status" value="1"/>
</dbReference>
<dbReference type="GO" id="GO:0002926">
    <property type="term" value="P:tRNA wobble base 5-methoxycarbonylmethyl-2-thiouridinylation"/>
    <property type="evidence" value="ECO:0007669"/>
    <property type="project" value="TreeGrafter"/>
</dbReference>
<evidence type="ECO:0000256" key="15">
    <source>
        <dbReference type="ARBA" id="ARBA00047372"/>
    </source>
</evidence>
<name>A0A7S4E758_9STRA</name>
<dbReference type="EMBL" id="CAKKNE010000002">
    <property type="protein sequence ID" value="CAH0367244.1"/>
    <property type="molecule type" value="Genomic_DNA"/>
</dbReference>
<dbReference type="InterPro" id="IPR039661">
    <property type="entry name" value="ELP3"/>
</dbReference>
<comment type="cofactor">
    <cofactor evidence="1">
        <name>[4Fe-4S] cluster</name>
        <dbReference type="ChEBI" id="CHEBI:49883"/>
    </cofactor>
</comment>
<feature type="domain" description="N-acetyltransferase" evidence="18">
    <location>
        <begin position="524"/>
        <end position="681"/>
    </location>
</feature>
<dbReference type="PANTHER" id="PTHR11135:SF2">
    <property type="entry name" value="ELONGATOR COMPLEX PROTEIN 3"/>
    <property type="match status" value="1"/>
</dbReference>
<dbReference type="SFLD" id="SFLDF00344">
    <property type="entry name" value="ELP3-like"/>
    <property type="match status" value="1"/>
</dbReference>
<organism evidence="19">
    <name type="scientific">Pelagomonas calceolata</name>
    <dbReference type="NCBI Taxonomy" id="35677"/>
    <lineage>
        <taxon>Eukaryota</taxon>
        <taxon>Sar</taxon>
        <taxon>Stramenopiles</taxon>
        <taxon>Ochrophyta</taxon>
        <taxon>Pelagophyceae</taxon>
        <taxon>Pelagomonadales</taxon>
        <taxon>Pelagomonadaceae</taxon>
        <taxon>Pelagomonas</taxon>
    </lineage>
</organism>
<dbReference type="GO" id="GO:0033588">
    <property type="term" value="C:elongator holoenzyme complex"/>
    <property type="evidence" value="ECO:0007669"/>
    <property type="project" value="TreeGrafter"/>
</dbReference>
<dbReference type="UniPathway" id="UPA00988"/>
<protein>
    <recommendedName>
        <fullName evidence="14">tRNA carboxymethyluridine synthase</fullName>
        <ecNumber evidence="14">2.3.1.311</ecNumber>
    </recommendedName>
</protein>
<keyword evidence="17" id="KW-1133">Transmembrane helix</keyword>
<dbReference type="InterPro" id="IPR032432">
    <property type="entry name" value="Radical_SAM_C"/>
</dbReference>
<evidence type="ECO:0000256" key="2">
    <source>
        <dbReference type="ARBA" id="ARBA00005217"/>
    </source>
</evidence>
<dbReference type="Pfam" id="PF04055">
    <property type="entry name" value="Radical_SAM"/>
    <property type="match status" value="1"/>
</dbReference>
<keyword evidence="9" id="KW-0479">Metal-binding</keyword>
<keyword evidence="6" id="KW-0808">Transferase</keyword>
<dbReference type="SFLD" id="SFLDS00029">
    <property type="entry name" value="Radical_SAM"/>
    <property type="match status" value="1"/>
</dbReference>
<accession>A0A7S4E758</accession>
<dbReference type="SMART" id="SM00729">
    <property type="entry name" value="Elp3"/>
    <property type="match status" value="1"/>
</dbReference>
<evidence type="ECO:0000256" key="1">
    <source>
        <dbReference type="ARBA" id="ARBA00001966"/>
    </source>
</evidence>
<keyword evidence="13" id="KW-0012">Acyltransferase</keyword>
<keyword evidence="7" id="KW-0949">S-adenosyl-L-methionine</keyword>
<keyword evidence="12" id="KW-0411">Iron-sulfur</keyword>
<evidence type="ECO:0000256" key="9">
    <source>
        <dbReference type="ARBA" id="ARBA00022723"/>
    </source>
</evidence>
<keyword evidence="4" id="KW-0004">4Fe-4S</keyword>
<sequence length="694" mass="78714">MACATATAKMMGEEPRCASKIADIESLPGVPDQIDYSHQPFEMERALHYENTSVDDIYKRWEAIVDEKDLPALEAMARALLEADPRSDRDLNKALAPLRKKYKMGPRKSQLLHAYRGLVNRNEVKPSRSLEEALTTKASKSQSGVLVVTVLTSPYPSVDGKEPQPFSCKWNCYYCPDEPGQPRSYLRDEPAVLRANQNKFDAVMQFTERCATLAQNGHPVDKVELLVLGGTWASYPLDYREAFCRDLYYAANTFWDRVKRPRKSLLAEQTENETAKSKIIGLTLETRPDTITVDEVRRLRSYGCTRVQLGVQHVDDQILKKVNRGHGRKAVETSLRLLKDACYKVDVHLMPNLPGATIEKDMAMFDSMLYDPSLQADQWKIYPCEITPWTIIKQWYDKGKYIPYPEPELKQLLIDAKAKVHPWIRLNRVVRDIPSNYILGGVDAPNMREEILAEMRRQGKVCRCIRCREVGDISGFQQIKNNKEFKTKSERGWDTRKCREARKKGGEKEAQKYKERSRASRDGVLARRASEKLAEKAVLIRRTYAASNGEEHFLSFETPDEATIFGFVRLRLSANAGAGAFSSLEGCALIRELHVYGQLRPALEGKSFGGAAAQQHSGFGRRLMADAERIAADAGFRKVAVISGIGTRDYYRKLGYVLVEEGGFLVKNLGRPSFLWRLPLLYACVLFIAVEFFV</sequence>
<keyword evidence="8" id="KW-0819">tRNA processing</keyword>
<dbReference type="AlphaFoldDB" id="A0A7S4E758"/>
<dbReference type="PANTHER" id="PTHR11135">
    <property type="entry name" value="HISTONE ACETYLTRANSFERASE-RELATED"/>
    <property type="match status" value="1"/>
</dbReference>
<evidence type="ECO:0000259" key="18">
    <source>
        <dbReference type="PROSITE" id="PS51186"/>
    </source>
</evidence>
<evidence type="ECO:0000256" key="7">
    <source>
        <dbReference type="ARBA" id="ARBA00022691"/>
    </source>
</evidence>
<evidence type="ECO:0000313" key="21">
    <source>
        <dbReference type="Proteomes" id="UP000789595"/>
    </source>
</evidence>
<evidence type="ECO:0000256" key="8">
    <source>
        <dbReference type="ARBA" id="ARBA00022694"/>
    </source>
</evidence>
<gene>
    <name evidence="19" type="ORF">PCAL00307_LOCUS10429</name>
    <name evidence="20" type="ORF">PECAL_2P02580</name>
</gene>
<keyword evidence="17" id="KW-0472">Membrane</keyword>
<dbReference type="InterPro" id="IPR006638">
    <property type="entry name" value="Elp3/MiaA/NifB-like_rSAM"/>
</dbReference>
<evidence type="ECO:0000313" key="19">
    <source>
        <dbReference type="EMBL" id="CAE0694993.1"/>
    </source>
</evidence>
<evidence type="ECO:0000256" key="6">
    <source>
        <dbReference type="ARBA" id="ARBA00022679"/>
    </source>
</evidence>
<evidence type="ECO:0000256" key="14">
    <source>
        <dbReference type="ARBA" id="ARBA00044771"/>
    </source>
</evidence>
<dbReference type="InterPro" id="IPR007197">
    <property type="entry name" value="rSAM"/>
</dbReference>
<reference evidence="19" key="1">
    <citation type="submission" date="2021-01" db="EMBL/GenBank/DDBJ databases">
        <authorList>
            <person name="Corre E."/>
            <person name="Pelletier E."/>
            <person name="Niang G."/>
            <person name="Scheremetjew M."/>
            <person name="Finn R."/>
            <person name="Kale V."/>
            <person name="Holt S."/>
            <person name="Cochrane G."/>
            <person name="Meng A."/>
            <person name="Brown T."/>
            <person name="Cohen L."/>
        </authorList>
    </citation>
    <scope>NUCLEOTIDE SEQUENCE</scope>
    <source>
        <strain evidence="19">CCMP1756</strain>
    </source>
</reference>
<dbReference type="Pfam" id="PF16199">
    <property type="entry name" value="Radical_SAM_C"/>
    <property type="match status" value="1"/>
</dbReference>
<keyword evidence="10" id="KW-0694">RNA-binding</keyword>
<keyword evidence="11" id="KW-0408">Iron</keyword>
<dbReference type="GO" id="GO:0000049">
    <property type="term" value="F:tRNA binding"/>
    <property type="evidence" value="ECO:0007669"/>
    <property type="project" value="UniProtKB-KW"/>
</dbReference>
<dbReference type="InterPro" id="IPR034687">
    <property type="entry name" value="ELP3-like"/>
</dbReference>
<evidence type="ECO:0000256" key="13">
    <source>
        <dbReference type="ARBA" id="ARBA00023315"/>
    </source>
</evidence>
<keyword evidence="21" id="KW-1185">Reference proteome</keyword>